<evidence type="ECO:0000256" key="10">
    <source>
        <dbReference type="ARBA" id="ARBA00023015"/>
    </source>
</evidence>
<evidence type="ECO:0000313" key="21">
    <source>
        <dbReference type="Proteomes" id="UP000261540"/>
    </source>
</evidence>
<keyword evidence="5" id="KW-0479">Metal-binding</keyword>
<dbReference type="SUPFAM" id="SSF82199">
    <property type="entry name" value="SET domain"/>
    <property type="match status" value="1"/>
</dbReference>
<dbReference type="Pfam" id="PF21549">
    <property type="entry name" value="PRDM2_PR"/>
    <property type="match status" value="1"/>
</dbReference>
<feature type="domain" description="C2H2-type" evidence="18">
    <location>
        <begin position="481"/>
        <end position="508"/>
    </location>
</feature>
<keyword evidence="8" id="KW-0862">Zinc</keyword>
<keyword evidence="11" id="KW-0238">DNA-binding</keyword>
<comment type="subcellular location">
    <subcellularLocation>
        <location evidence="1">Nucleus</location>
    </subcellularLocation>
</comment>
<dbReference type="PANTHER" id="PTHR16516:SF5">
    <property type="entry name" value="ZINC FINGER PROTEIN 488"/>
    <property type="match status" value="1"/>
</dbReference>
<organism evidence="20 21">
    <name type="scientific">Paramormyrops kingsleyae</name>
    <dbReference type="NCBI Taxonomy" id="1676925"/>
    <lineage>
        <taxon>Eukaryota</taxon>
        <taxon>Metazoa</taxon>
        <taxon>Chordata</taxon>
        <taxon>Craniata</taxon>
        <taxon>Vertebrata</taxon>
        <taxon>Euteleostomi</taxon>
        <taxon>Actinopterygii</taxon>
        <taxon>Neopterygii</taxon>
        <taxon>Teleostei</taxon>
        <taxon>Osteoglossocephala</taxon>
        <taxon>Osteoglossomorpha</taxon>
        <taxon>Osteoglossiformes</taxon>
        <taxon>Mormyridae</taxon>
        <taxon>Paramormyrops</taxon>
    </lineage>
</organism>
<keyword evidence="7 16" id="KW-0863">Zinc-finger</keyword>
<keyword evidence="10" id="KW-0805">Transcription regulation</keyword>
<feature type="region of interest" description="Disordered" evidence="17">
    <location>
        <begin position="383"/>
        <end position="411"/>
    </location>
</feature>
<dbReference type="OrthoDB" id="5814089at2759"/>
<evidence type="ECO:0000256" key="9">
    <source>
        <dbReference type="ARBA" id="ARBA00022902"/>
    </source>
</evidence>
<dbReference type="AlphaFoldDB" id="A0A3B3T918"/>
<dbReference type="GO" id="GO:0032259">
    <property type="term" value="P:methylation"/>
    <property type="evidence" value="ECO:0007669"/>
    <property type="project" value="UniProtKB-KW"/>
</dbReference>
<evidence type="ECO:0000256" key="1">
    <source>
        <dbReference type="ARBA" id="ARBA00004123"/>
    </source>
</evidence>
<dbReference type="FunFam" id="2.170.270.10:FF:000012">
    <property type="entry name" value="PR domain zinc finger protein 8"/>
    <property type="match status" value="1"/>
</dbReference>
<keyword evidence="13" id="KW-0539">Nucleus</keyword>
<dbReference type="GO" id="GO:0021520">
    <property type="term" value="P:spinal cord motor neuron cell fate specification"/>
    <property type="evidence" value="ECO:0007669"/>
    <property type="project" value="Ensembl"/>
</dbReference>
<keyword evidence="3" id="KW-0808">Transferase</keyword>
<dbReference type="InterPro" id="IPR052296">
    <property type="entry name" value="TR-Histone_Methyltrans"/>
</dbReference>
<dbReference type="InterPro" id="IPR046341">
    <property type="entry name" value="SET_dom_sf"/>
</dbReference>
<dbReference type="SUPFAM" id="SSF57667">
    <property type="entry name" value="beta-beta-alpha zinc fingers"/>
    <property type="match status" value="1"/>
</dbReference>
<dbReference type="SMART" id="SM00355">
    <property type="entry name" value="ZnF_C2H2"/>
    <property type="match status" value="3"/>
</dbReference>
<dbReference type="GO" id="GO:0008270">
    <property type="term" value="F:zinc ion binding"/>
    <property type="evidence" value="ECO:0007669"/>
    <property type="project" value="UniProtKB-KW"/>
</dbReference>
<dbReference type="InterPro" id="IPR001214">
    <property type="entry name" value="SET_dom"/>
</dbReference>
<reference evidence="20" key="1">
    <citation type="submission" date="2025-08" db="UniProtKB">
        <authorList>
            <consortium name="Ensembl"/>
        </authorList>
    </citation>
    <scope>IDENTIFICATION</scope>
</reference>
<evidence type="ECO:0000256" key="13">
    <source>
        <dbReference type="ARBA" id="ARBA00023242"/>
    </source>
</evidence>
<keyword evidence="2" id="KW-0489">Methyltransferase</keyword>
<evidence type="ECO:0000256" key="12">
    <source>
        <dbReference type="ARBA" id="ARBA00023163"/>
    </source>
</evidence>
<evidence type="ECO:0000259" key="18">
    <source>
        <dbReference type="PROSITE" id="PS50157"/>
    </source>
</evidence>
<dbReference type="GeneTree" id="ENSGT00890000139463"/>
<feature type="domain" description="SET" evidence="19">
    <location>
        <begin position="25"/>
        <end position="156"/>
    </location>
</feature>
<evidence type="ECO:0000256" key="5">
    <source>
        <dbReference type="ARBA" id="ARBA00022723"/>
    </source>
</evidence>
<evidence type="ECO:0000256" key="17">
    <source>
        <dbReference type="SAM" id="MobiDB-lite"/>
    </source>
</evidence>
<dbReference type="GO" id="GO:0003677">
    <property type="term" value="F:DNA binding"/>
    <property type="evidence" value="ECO:0007669"/>
    <property type="project" value="UniProtKB-KW"/>
</dbReference>
<keyword evidence="9" id="KW-0524">Neurogenesis</keyword>
<evidence type="ECO:0000256" key="8">
    <source>
        <dbReference type="ARBA" id="ARBA00022833"/>
    </source>
</evidence>
<evidence type="ECO:0000256" key="11">
    <source>
        <dbReference type="ARBA" id="ARBA00023125"/>
    </source>
</evidence>
<dbReference type="InterPro" id="IPR013087">
    <property type="entry name" value="Znf_C2H2_type"/>
</dbReference>
<dbReference type="GO" id="GO:0006355">
    <property type="term" value="P:regulation of DNA-templated transcription"/>
    <property type="evidence" value="ECO:0007669"/>
    <property type="project" value="TreeGrafter"/>
</dbReference>
<evidence type="ECO:0000256" key="15">
    <source>
        <dbReference type="ARBA" id="ARBA00082172"/>
    </source>
</evidence>
<evidence type="ECO:0000256" key="3">
    <source>
        <dbReference type="ARBA" id="ARBA00022679"/>
    </source>
</evidence>
<dbReference type="GO" id="GO:0014003">
    <property type="term" value="P:oligodendrocyte development"/>
    <property type="evidence" value="ECO:0007669"/>
    <property type="project" value="TreeGrafter"/>
</dbReference>
<evidence type="ECO:0000256" key="16">
    <source>
        <dbReference type="PROSITE-ProRule" id="PRU00042"/>
    </source>
</evidence>
<evidence type="ECO:0000313" key="20">
    <source>
        <dbReference type="Ensembl" id="ENSPKIP00000039155.1"/>
    </source>
</evidence>
<evidence type="ECO:0000256" key="2">
    <source>
        <dbReference type="ARBA" id="ARBA00022603"/>
    </source>
</evidence>
<evidence type="ECO:0000256" key="14">
    <source>
        <dbReference type="ARBA" id="ARBA00067591"/>
    </source>
</evidence>
<dbReference type="PROSITE" id="PS50157">
    <property type="entry name" value="ZINC_FINGER_C2H2_2"/>
    <property type="match status" value="2"/>
</dbReference>
<protein>
    <recommendedName>
        <fullName evidence="14">PR domain zinc finger protein 8</fullName>
    </recommendedName>
    <alternativeName>
        <fullName evidence="15">PR domain-containing protein 8</fullName>
    </alternativeName>
</protein>
<dbReference type="KEGG" id="pki:111850335"/>
<keyword evidence="12" id="KW-0804">Transcription</keyword>
<evidence type="ECO:0000256" key="7">
    <source>
        <dbReference type="ARBA" id="ARBA00022771"/>
    </source>
</evidence>
<dbReference type="Gene3D" id="3.30.160.60">
    <property type="entry name" value="Classic Zinc Finger"/>
    <property type="match status" value="1"/>
</dbReference>
<evidence type="ECO:0000259" key="19">
    <source>
        <dbReference type="PROSITE" id="PS50280"/>
    </source>
</evidence>
<dbReference type="PROSITE" id="PS50280">
    <property type="entry name" value="SET"/>
    <property type="match status" value="1"/>
</dbReference>
<dbReference type="GO" id="GO:0008168">
    <property type="term" value="F:methyltransferase activity"/>
    <property type="evidence" value="ECO:0007669"/>
    <property type="project" value="UniProtKB-KW"/>
</dbReference>
<dbReference type="CTD" id="118738"/>
<dbReference type="PROSITE" id="PS00028">
    <property type="entry name" value="ZINC_FINGER_C2H2_1"/>
    <property type="match status" value="2"/>
</dbReference>
<dbReference type="Ensembl" id="ENSPKIT00000020154.1">
    <property type="protein sequence ID" value="ENSPKIP00000039155.1"/>
    <property type="gene ID" value="ENSPKIG00000016628.1"/>
</dbReference>
<dbReference type="CDD" id="cd19192">
    <property type="entry name" value="PR-SET_PRDM8"/>
    <property type="match status" value="1"/>
</dbReference>
<evidence type="ECO:0000256" key="6">
    <source>
        <dbReference type="ARBA" id="ARBA00022737"/>
    </source>
</evidence>
<keyword evidence="6" id="KW-0677">Repeat</keyword>
<accession>A0A3B3T918</accession>
<sequence>MKHDLHANYSRRTFSRQHVPCFHRLSMELSFLPCAFWDNDSKFQQHHLADVLTSVHVTRDLPLGAAFGPCVLQNTFYDTIAFIALKSCDKRNRSYVFRVDTETMNNSPLALSWLRFVQAACNKDEQNMEAYLKNGQLYFRSLRSIRKNEELLVWYGDELSHLLGFTDLKPTNPNNGFKCINCSQTFKNEYPYLAHCRFLCAQMKNEFPHQKTLEVKQQLQHRVTDFHNIARDLEHKKSSTNEDTTNVVQLRKRKYEESESPRAKKSVLLEKNNISNASNITNLTMDISAVPEFAVSLMKLNADRCPFKKDLAGYKQSAFTEVKRVKEKIKTEKATDTVNDMVHNRTGQSRVGIDSSLQSSGSAFSFVLPKGIREAQKSAFCKPDKRTVKDSAAHPSHTLSGSSERPEDMSETITSKTLLGYSSLMGTALLSGEPAGAQSVSSSHYAYTPESWPRPAGVHLQTASLTLLPPTLTSFGVSVQNWCAKCNLSFRMTSDLVFHMRSHHKKDFAAESQMRRREEKLSCPICHEYFRERHHLSRHMTSHS</sequence>
<keyword evidence="21" id="KW-1185">Reference proteome</keyword>
<name>A0A3B3T918_9TELE</name>
<dbReference type="InterPro" id="IPR036236">
    <property type="entry name" value="Znf_C2H2_sf"/>
</dbReference>
<feature type="compositionally biased region" description="Basic and acidic residues" evidence="17">
    <location>
        <begin position="383"/>
        <end position="392"/>
    </location>
</feature>
<reference evidence="20" key="2">
    <citation type="submission" date="2025-09" db="UniProtKB">
        <authorList>
            <consortium name="Ensembl"/>
        </authorList>
    </citation>
    <scope>IDENTIFICATION</scope>
</reference>
<dbReference type="Gene3D" id="2.170.270.10">
    <property type="entry name" value="SET domain"/>
    <property type="match status" value="1"/>
</dbReference>
<dbReference type="PANTHER" id="PTHR16516">
    <property type="entry name" value="AGAP007109-PA"/>
    <property type="match status" value="1"/>
</dbReference>
<dbReference type="Proteomes" id="UP000261540">
    <property type="component" value="Unplaced"/>
</dbReference>
<proteinExistence type="predicted"/>
<feature type="domain" description="C2H2-type" evidence="18">
    <location>
        <begin position="521"/>
        <end position="544"/>
    </location>
</feature>
<dbReference type="InterPro" id="IPR044402">
    <property type="entry name" value="PRDM8-like_PR/SET"/>
</dbReference>
<evidence type="ECO:0000256" key="4">
    <source>
        <dbReference type="ARBA" id="ARBA00022691"/>
    </source>
</evidence>
<dbReference type="STRING" id="1676925.ENSPKIP00000039155"/>
<keyword evidence="4" id="KW-0949">S-adenosyl-L-methionine</keyword>
<dbReference type="GO" id="GO:0005654">
    <property type="term" value="C:nucleoplasm"/>
    <property type="evidence" value="ECO:0007669"/>
    <property type="project" value="UniProtKB-ARBA"/>
</dbReference>